<dbReference type="Pfam" id="PF03652">
    <property type="entry name" value="RuvX"/>
    <property type="match status" value="1"/>
</dbReference>
<keyword evidence="3" id="KW-1185">Reference proteome</keyword>
<keyword evidence="1" id="KW-0812">Transmembrane</keyword>
<dbReference type="OrthoDB" id="10261669at2759"/>
<keyword evidence="1" id="KW-1133">Transmembrane helix</keyword>
<name>A0A5C7H9C2_9ROSI</name>
<comment type="caution">
    <text evidence="2">The sequence shown here is derived from an EMBL/GenBank/DDBJ whole genome shotgun (WGS) entry which is preliminary data.</text>
</comment>
<accession>A0A5C7H9C2</accession>
<proteinExistence type="predicted"/>
<dbReference type="InterPro" id="IPR012337">
    <property type="entry name" value="RNaseH-like_sf"/>
</dbReference>
<evidence type="ECO:0000313" key="3">
    <source>
        <dbReference type="Proteomes" id="UP000323000"/>
    </source>
</evidence>
<dbReference type="InterPro" id="IPR005227">
    <property type="entry name" value="YqgF"/>
</dbReference>
<evidence type="ECO:0000313" key="2">
    <source>
        <dbReference type="EMBL" id="TXG53567.1"/>
    </source>
</evidence>
<dbReference type="GO" id="GO:0000967">
    <property type="term" value="P:rRNA 5'-end processing"/>
    <property type="evidence" value="ECO:0007669"/>
    <property type="project" value="TreeGrafter"/>
</dbReference>
<dbReference type="PANTHER" id="PTHR33317">
    <property type="entry name" value="POLYNUCLEOTIDYL TRANSFERASE, RIBONUCLEASE H-LIKE SUPERFAMILY PROTEIN"/>
    <property type="match status" value="1"/>
</dbReference>
<protein>
    <recommendedName>
        <fullName evidence="4">YqgF/RNase H-like domain-containing protein</fullName>
    </recommendedName>
</protein>
<evidence type="ECO:0000256" key="1">
    <source>
        <dbReference type="SAM" id="Phobius"/>
    </source>
</evidence>
<gene>
    <name evidence="2" type="ORF">EZV62_018823</name>
</gene>
<organism evidence="2 3">
    <name type="scientific">Acer yangbiense</name>
    <dbReference type="NCBI Taxonomy" id="1000413"/>
    <lineage>
        <taxon>Eukaryota</taxon>
        <taxon>Viridiplantae</taxon>
        <taxon>Streptophyta</taxon>
        <taxon>Embryophyta</taxon>
        <taxon>Tracheophyta</taxon>
        <taxon>Spermatophyta</taxon>
        <taxon>Magnoliopsida</taxon>
        <taxon>eudicotyledons</taxon>
        <taxon>Gunneridae</taxon>
        <taxon>Pentapetalae</taxon>
        <taxon>rosids</taxon>
        <taxon>malvids</taxon>
        <taxon>Sapindales</taxon>
        <taxon>Sapindaceae</taxon>
        <taxon>Hippocastanoideae</taxon>
        <taxon>Acereae</taxon>
        <taxon>Acer</taxon>
    </lineage>
</organism>
<dbReference type="PANTHER" id="PTHR33317:SF1">
    <property type="entry name" value="POLYNUCLEOTIDYL TRANSFERASE, RIBONUCLEASE H-LIKE SUPERFAMILY PROTEIN"/>
    <property type="match status" value="1"/>
</dbReference>
<dbReference type="InterPro" id="IPR037027">
    <property type="entry name" value="YqgF/RNaseH-like_dom_sf"/>
</dbReference>
<evidence type="ECO:0008006" key="4">
    <source>
        <dbReference type="Google" id="ProtNLM"/>
    </source>
</evidence>
<dbReference type="EMBL" id="VAHF01000009">
    <property type="protein sequence ID" value="TXG53567.1"/>
    <property type="molecule type" value="Genomic_DNA"/>
</dbReference>
<reference evidence="3" key="1">
    <citation type="journal article" date="2019" name="Gigascience">
        <title>De novo genome assembly of the endangered Acer yangbiense, a plant species with extremely small populations endemic to Yunnan Province, China.</title>
        <authorList>
            <person name="Yang J."/>
            <person name="Wariss H.M."/>
            <person name="Tao L."/>
            <person name="Zhang R."/>
            <person name="Yun Q."/>
            <person name="Hollingsworth P."/>
            <person name="Dao Z."/>
            <person name="Luo G."/>
            <person name="Guo H."/>
            <person name="Ma Y."/>
            <person name="Sun W."/>
        </authorList>
    </citation>
    <scope>NUCLEOTIDE SEQUENCE [LARGE SCALE GENOMIC DNA]</scope>
    <source>
        <strain evidence="3">cv. Malutang</strain>
    </source>
</reference>
<dbReference type="AlphaFoldDB" id="A0A5C7H9C2"/>
<sequence>MLTSHSLISRRRRHGTSSVAVNMASLPPPMKYLKPLIFYKEFFKEFLVKKDLKHGRLLGLDVSDKYVSLAVSDWKNLTALPLRAFDRQEKNLSSMAADLFQSSIPEHNIVGFVVGTDFQISDTRPPLDSQTLNFIDDLYKTGKVEGLKHTYWDRGITSKDAEFVLKQHVEFISEILKQPKDMSKTIMEKCQAVSALQSRFVLVFFFFFFFLFNNKCPIHVASDPQEFSTSQVKRVSGLYKQDGRRGLGLNIGGYCNKSIFMDANAGGYY</sequence>
<dbReference type="Proteomes" id="UP000323000">
    <property type="component" value="Chromosome 9"/>
</dbReference>
<dbReference type="Gene3D" id="3.30.420.140">
    <property type="entry name" value="YqgF/RNase H-like domain"/>
    <property type="match status" value="1"/>
</dbReference>
<feature type="transmembrane region" description="Helical" evidence="1">
    <location>
        <begin position="192"/>
        <end position="212"/>
    </location>
</feature>
<keyword evidence="1" id="KW-0472">Membrane</keyword>
<dbReference type="SUPFAM" id="SSF53098">
    <property type="entry name" value="Ribonuclease H-like"/>
    <property type="match status" value="1"/>
</dbReference>